<keyword evidence="3" id="KW-1185">Reference proteome</keyword>
<dbReference type="AlphaFoldDB" id="A0A0C2WJZ0"/>
<dbReference type="HOGENOM" id="CLU_1767587_0_0_1"/>
<name>A0A0C2WJZ0_AMAMK</name>
<sequence>MPLPDAPIFLLPLLLNNAPPRQLAEDDLIAKLPAPNAPILLKDSTTLQENTSTGTTALVTELRRVQTYDGGNVTACEAQNATAHHPNIPPPPPTQPHAPQTARRGRPRHQIPCTHCSDPNEGLCPDPYEGFYEATREWINGYHGVSD</sequence>
<feature type="compositionally biased region" description="Pro residues" evidence="1">
    <location>
        <begin position="87"/>
        <end position="96"/>
    </location>
</feature>
<evidence type="ECO:0000313" key="2">
    <source>
        <dbReference type="EMBL" id="KIL56478.1"/>
    </source>
</evidence>
<evidence type="ECO:0000313" key="3">
    <source>
        <dbReference type="Proteomes" id="UP000054549"/>
    </source>
</evidence>
<dbReference type="InParanoid" id="A0A0C2WJZ0"/>
<dbReference type="Proteomes" id="UP000054549">
    <property type="component" value="Unassembled WGS sequence"/>
</dbReference>
<protein>
    <submittedName>
        <fullName evidence="2">Uncharacterized protein</fullName>
    </submittedName>
</protein>
<proteinExistence type="predicted"/>
<organism evidence="2 3">
    <name type="scientific">Amanita muscaria (strain Koide BX008)</name>
    <dbReference type="NCBI Taxonomy" id="946122"/>
    <lineage>
        <taxon>Eukaryota</taxon>
        <taxon>Fungi</taxon>
        <taxon>Dikarya</taxon>
        <taxon>Basidiomycota</taxon>
        <taxon>Agaricomycotina</taxon>
        <taxon>Agaricomycetes</taxon>
        <taxon>Agaricomycetidae</taxon>
        <taxon>Agaricales</taxon>
        <taxon>Pluteineae</taxon>
        <taxon>Amanitaceae</taxon>
        <taxon>Amanita</taxon>
    </lineage>
</organism>
<accession>A0A0C2WJZ0</accession>
<evidence type="ECO:0000256" key="1">
    <source>
        <dbReference type="SAM" id="MobiDB-lite"/>
    </source>
</evidence>
<dbReference type="EMBL" id="KN818419">
    <property type="protein sequence ID" value="KIL56478.1"/>
    <property type="molecule type" value="Genomic_DNA"/>
</dbReference>
<feature type="region of interest" description="Disordered" evidence="1">
    <location>
        <begin position="80"/>
        <end position="114"/>
    </location>
</feature>
<gene>
    <name evidence="2" type="ORF">M378DRAFT_17034</name>
</gene>
<reference evidence="2 3" key="1">
    <citation type="submission" date="2014-04" db="EMBL/GenBank/DDBJ databases">
        <title>Evolutionary Origins and Diversification of the Mycorrhizal Mutualists.</title>
        <authorList>
            <consortium name="DOE Joint Genome Institute"/>
            <consortium name="Mycorrhizal Genomics Consortium"/>
            <person name="Kohler A."/>
            <person name="Kuo A."/>
            <person name="Nagy L.G."/>
            <person name="Floudas D."/>
            <person name="Copeland A."/>
            <person name="Barry K.W."/>
            <person name="Cichocki N."/>
            <person name="Veneault-Fourrey C."/>
            <person name="LaButti K."/>
            <person name="Lindquist E.A."/>
            <person name="Lipzen A."/>
            <person name="Lundell T."/>
            <person name="Morin E."/>
            <person name="Murat C."/>
            <person name="Riley R."/>
            <person name="Ohm R."/>
            <person name="Sun H."/>
            <person name="Tunlid A."/>
            <person name="Henrissat B."/>
            <person name="Grigoriev I.V."/>
            <person name="Hibbett D.S."/>
            <person name="Martin F."/>
        </authorList>
    </citation>
    <scope>NUCLEOTIDE SEQUENCE [LARGE SCALE GENOMIC DNA]</scope>
    <source>
        <strain evidence="2 3">Koide BX008</strain>
    </source>
</reference>